<evidence type="ECO:0000256" key="5">
    <source>
        <dbReference type="SAM" id="MobiDB-lite"/>
    </source>
</evidence>
<dbReference type="Gene3D" id="3.20.20.30">
    <property type="entry name" value="Luciferase-like domain"/>
    <property type="match status" value="1"/>
</dbReference>
<comment type="caution">
    <text evidence="7">The sequence shown here is derived from an EMBL/GenBank/DDBJ whole genome shotgun (WGS) entry which is preliminary data.</text>
</comment>
<feature type="domain" description="Luciferase-like" evidence="6">
    <location>
        <begin position="22"/>
        <end position="235"/>
    </location>
</feature>
<dbReference type="InterPro" id="IPR019952">
    <property type="entry name" value="F420_OxRdatse_Rv1855c_pred"/>
</dbReference>
<dbReference type="GO" id="GO:0008726">
    <property type="term" value="F:alkanesulfonate monooxygenase activity"/>
    <property type="evidence" value="ECO:0007669"/>
    <property type="project" value="TreeGrafter"/>
</dbReference>
<sequence length="296" mass="32909">MRLGLHLMDFTWPGGPSALAPTLDRILRDAEAAGLHSFWPMDHFFQIGVVGPPEQPMPEVYATLAWAAARTTNLQLGALVTGVHYRHPGVLVKSVTTLDVLSGGRAWLGIGAGWNEEESRGLGIPFPPLAERFERLDETLQIARRMFDGDSSPFEGRHYTLERPLNEPSPVRRPPVMVGGSGEQKTMRLVAKYADACNLFEWRQEPEGLKRKLDVLRRRCDEVGRPYDDVVRTTTGRLRDLDLDAARRRLDQLAEWGVDLALLTPPSPLPDGVFEYVAELVRHAAPLGRPSPALLG</sequence>
<dbReference type="RefSeq" id="WP_184820473.1">
    <property type="nucleotide sequence ID" value="NZ_JACHMM010000001.1"/>
</dbReference>
<dbReference type="InterPro" id="IPR011251">
    <property type="entry name" value="Luciferase-like_dom"/>
</dbReference>
<name>A0A7W9GMX8_9ACTN</name>
<dbReference type="GO" id="GO:0046306">
    <property type="term" value="P:alkanesulfonate catabolic process"/>
    <property type="evidence" value="ECO:0007669"/>
    <property type="project" value="TreeGrafter"/>
</dbReference>
<dbReference type="NCBIfam" id="TIGR03560">
    <property type="entry name" value="F420_Rv1855c"/>
    <property type="match status" value="1"/>
</dbReference>
<dbReference type="PANTHER" id="PTHR42847">
    <property type="entry name" value="ALKANESULFONATE MONOOXYGENASE"/>
    <property type="match status" value="1"/>
</dbReference>
<protein>
    <submittedName>
        <fullName evidence="7">F420-dependent oxidoreductase-like protein</fullName>
    </submittedName>
</protein>
<evidence type="ECO:0000256" key="1">
    <source>
        <dbReference type="ARBA" id="ARBA00022630"/>
    </source>
</evidence>
<dbReference type="EMBL" id="JACHMM010000001">
    <property type="protein sequence ID" value="MBB5786812.1"/>
    <property type="molecule type" value="Genomic_DNA"/>
</dbReference>
<dbReference type="PANTHER" id="PTHR42847:SF8">
    <property type="entry name" value="CONSERVED PROTEIN"/>
    <property type="match status" value="1"/>
</dbReference>
<feature type="region of interest" description="Disordered" evidence="5">
    <location>
        <begin position="160"/>
        <end position="180"/>
    </location>
</feature>
<keyword evidence="2" id="KW-0288">FMN</keyword>
<accession>A0A7W9GMX8</accession>
<dbReference type="InterPro" id="IPR050172">
    <property type="entry name" value="SsuD_RutA_monooxygenase"/>
</dbReference>
<keyword evidence="4" id="KW-0503">Monooxygenase</keyword>
<keyword evidence="3" id="KW-0560">Oxidoreductase</keyword>
<dbReference type="SUPFAM" id="SSF51679">
    <property type="entry name" value="Bacterial luciferase-like"/>
    <property type="match status" value="1"/>
</dbReference>
<evidence type="ECO:0000256" key="2">
    <source>
        <dbReference type="ARBA" id="ARBA00022643"/>
    </source>
</evidence>
<dbReference type="InterPro" id="IPR036661">
    <property type="entry name" value="Luciferase-like_sf"/>
</dbReference>
<proteinExistence type="predicted"/>
<keyword evidence="1" id="KW-0285">Flavoprotein</keyword>
<reference evidence="7 8" key="1">
    <citation type="submission" date="2020-08" db="EMBL/GenBank/DDBJ databases">
        <title>Sequencing the genomes of 1000 actinobacteria strains.</title>
        <authorList>
            <person name="Klenk H.-P."/>
        </authorList>
    </citation>
    <scope>NUCLEOTIDE SEQUENCE [LARGE SCALE GENOMIC DNA]</scope>
    <source>
        <strain evidence="7 8">DSM 102122</strain>
    </source>
</reference>
<dbReference type="AlphaFoldDB" id="A0A7W9GMX8"/>
<evidence type="ECO:0000313" key="7">
    <source>
        <dbReference type="EMBL" id="MBB5786812.1"/>
    </source>
</evidence>
<evidence type="ECO:0000259" key="6">
    <source>
        <dbReference type="Pfam" id="PF00296"/>
    </source>
</evidence>
<evidence type="ECO:0000256" key="4">
    <source>
        <dbReference type="ARBA" id="ARBA00023033"/>
    </source>
</evidence>
<evidence type="ECO:0000313" key="8">
    <source>
        <dbReference type="Proteomes" id="UP000542813"/>
    </source>
</evidence>
<gene>
    <name evidence="7" type="ORF">HD601_001387</name>
</gene>
<organism evidence="7 8">
    <name type="scientific">Jiangella mangrovi</name>
    <dbReference type="NCBI Taxonomy" id="1524084"/>
    <lineage>
        <taxon>Bacteria</taxon>
        <taxon>Bacillati</taxon>
        <taxon>Actinomycetota</taxon>
        <taxon>Actinomycetes</taxon>
        <taxon>Jiangellales</taxon>
        <taxon>Jiangellaceae</taxon>
        <taxon>Jiangella</taxon>
    </lineage>
</organism>
<dbReference type="Pfam" id="PF00296">
    <property type="entry name" value="Bac_luciferase"/>
    <property type="match status" value="1"/>
</dbReference>
<dbReference type="Proteomes" id="UP000542813">
    <property type="component" value="Unassembled WGS sequence"/>
</dbReference>
<evidence type="ECO:0000256" key="3">
    <source>
        <dbReference type="ARBA" id="ARBA00023002"/>
    </source>
</evidence>
<keyword evidence="8" id="KW-1185">Reference proteome</keyword>